<evidence type="ECO:0000256" key="9">
    <source>
        <dbReference type="ARBA" id="ARBA00022741"/>
    </source>
</evidence>
<organism evidence="18 19">
    <name type="scientific">Pacificispira spongiicola</name>
    <dbReference type="NCBI Taxonomy" id="2729598"/>
    <lineage>
        <taxon>Bacteria</taxon>
        <taxon>Pseudomonadati</taxon>
        <taxon>Pseudomonadota</taxon>
        <taxon>Alphaproteobacteria</taxon>
        <taxon>Rhodospirillales</taxon>
        <taxon>Rhodospirillaceae</taxon>
        <taxon>Pacificispira</taxon>
    </lineage>
</organism>
<dbReference type="SUPFAM" id="SSF55874">
    <property type="entry name" value="ATPase domain of HSP90 chaperone/DNA topoisomerase II/histidine kinase"/>
    <property type="match status" value="1"/>
</dbReference>
<dbReference type="Proteomes" id="UP000539372">
    <property type="component" value="Unassembled WGS sequence"/>
</dbReference>
<dbReference type="InterPro" id="IPR036097">
    <property type="entry name" value="HisK_dim/P_sf"/>
</dbReference>
<evidence type="ECO:0000256" key="4">
    <source>
        <dbReference type="ARBA" id="ARBA00022475"/>
    </source>
</evidence>
<keyword evidence="10 18" id="KW-0418">Kinase</keyword>
<dbReference type="InterPro" id="IPR003660">
    <property type="entry name" value="HAMP_dom"/>
</dbReference>
<dbReference type="InterPro" id="IPR036890">
    <property type="entry name" value="HATPase_C_sf"/>
</dbReference>
<evidence type="ECO:0000256" key="5">
    <source>
        <dbReference type="ARBA" id="ARBA00022519"/>
    </source>
</evidence>
<evidence type="ECO:0000259" key="17">
    <source>
        <dbReference type="PROSITE" id="PS50885"/>
    </source>
</evidence>
<keyword evidence="7" id="KW-0808">Transferase</keyword>
<evidence type="ECO:0000256" key="7">
    <source>
        <dbReference type="ARBA" id="ARBA00022679"/>
    </source>
</evidence>
<feature type="domain" description="Histidine kinase" evidence="16">
    <location>
        <begin position="265"/>
        <end position="461"/>
    </location>
</feature>
<keyword evidence="5" id="KW-0997">Cell inner membrane</keyword>
<dbReference type="GO" id="GO:0005524">
    <property type="term" value="F:ATP binding"/>
    <property type="evidence" value="ECO:0007669"/>
    <property type="project" value="UniProtKB-KW"/>
</dbReference>
<dbReference type="SMART" id="SM00387">
    <property type="entry name" value="HATPase_c"/>
    <property type="match status" value="1"/>
</dbReference>
<feature type="transmembrane region" description="Helical" evidence="15">
    <location>
        <begin position="38"/>
        <end position="62"/>
    </location>
</feature>
<evidence type="ECO:0000256" key="12">
    <source>
        <dbReference type="ARBA" id="ARBA00022989"/>
    </source>
</evidence>
<protein>
    <recommendedName>
        <fullName evidence="3">histidine kinase</fullName>
        <ecNumber evidence="3">2.7.13.3</ecNumber>
    </recommendedName>
</protein>
<comment type="subcellular location">
    <subcellularLocation>
        <location evidence="2">Cell inner membrane</location>
        <topology evidence="2">Multi-pass membrane protein</topology>
    </subcellularLocation>
</comment>
<dbReference type="Gene3D" id="1.10.287.130">
    <property type="match status" value="1"/>
</dbReference>
<dbReference type="EC" id="2.7.13.3" evidence="3"/>
<dbReference type="PANTHER" id="PTHR44936">
    <property type="entry name" value="SENSOR PROTEIN CREC"/>
    <property type="match status" value="1"/>
</dbReference>
<keyword evidence="13" id="KW-0902">Two-component regulatory system</keyword>
<dbReference type="Pfam" id="PF02518">
    <property type="entry name" value="HATPase_c"/>
    <property type="match status" value="1"/>
</dbReference>
<dbReference type="InterPro" id="IPR003661">
    <property type="entry name" value="HisK_dim/P_dom"/>
</dbReference>
<dbReference type="GO" id="GO:0005886">
    <property type="term" value="C:plasma membrane"/>
    <property type="evidence" value="ECO:0007669"/>
    <property type="project" value="UniProtKB-SubCell"/>
</dbReference>
<keyword evidence="11" id="KW-0067">ATP-binding</keyword>
<comment type="catalytic activity">
    <reaction evidence="1">
        <text>ATP + protein L-histidine = ADP + protein N-phospho-L-histidine.</text>
        <dbReference type="EC" id="2.7.13.3"/>
    </reaction>
</comment>
<dbReference type="InterPro" id="IPR050980">
    <property type="entry name" value="2C_sensor_his_kinase"/>
</dbReference>
<dbReference type="Gene3D" id="3.30.565.10">
    <property type="entry name" value="Histidine kinase-like ATPase, C-terminal domain"/>
    <property type="match status" value="1"/>
</dbReference>
<evidence type="ECO:0000256" key="3">
    <source>
        <dbReference type="ARBA" id="ARBA00012438"/>
    </source>
</evidence>
<accession>A0A7Y0HF80</accession>
<feature type="transmembrane region" description="Helical" evidence="15">
    <location>
        <begin position="182"/>
        <end position="203"/>
    </location>
</feature>
<keyword evidence="4" id="KW-1003">Cell membrane</keyword>
<evidence type="ECO:0000256" key="11">
    <source>
        <dbReference type="ARBA" id="ARBA00022840"/>
    </source>
</evidence>
<dbReference type="Pfam" id="PF00672">
    <property type="entry name" value="HAMP"/>
    <property type="match status" value="1"/>
</dbReference>
<evidence type="ECO:0000259" key="16">
    <source>
        <dbReference type="PROSITE" id="PS50109"/>
    </source>
</evidence>
<dbReference type="CDD" id="cd06225">
    <property type="entry name" value="HAMP"/>
    <property type="match status" value="1"/>
</dbReference>
<evidence type="ECO:0000256" key="8">
    <source>
        <dbReference type="ARBA" id="ARBA00022692"/>
    </source>
</evidence>
<keyword evidence="19" id="KW-1185">Reference proteome</keyword>
<name>A0A7Y0HF80_9PROT</name>
<dbReference type="PANTHER" id="PTHR44936:SF5">
    <property type="entry name" value="SENSOR HISTIDINE KINASE ENVZ"/>
    <property type="match status" value="1"/>
</dbReference>
<evidence type="ECO:0000256" key="13">
    <source>
        <dbReference type="ARBA" id="ARBA00023012"/>
    </source>
</evidence>
<evidence type="ECO:0000256" key="1">
    <source>
        <dbReference type="ARBA" id="ARBA00000085"/>
    </source>
</evidence>
<dbReference type="RefSeq" id="WP_169625918.1">
    <property type="nucleotide sequence ID" value="NZ_JABBNT010000004.1"/>
</dbReference>
<sequence>MSQSGVSRSGKSPSGLGPIGSTFRSIRLAIKSVLPKTLFGRALMIIVMPLVLLQLVSAWIFYDRHWDTVTWRLATGVAGDIANTIEQLRRHPDEKDAILLTVKQNMELDAVLYPGEILANEQQEISGLLDTLLARAMDERVKRPFVIDSSSFRKQIVLNVQLKDAVLTVVVPGNRLFSSSTYIFILWMVGTSLVLFAIASIFMRNQVRPIRRLARAVESFGKGREPEKDFKPEGALEVRQAAHAFNLMSERIRRQIRQRTDMLSGVSHDLRTPLTRMKLQLAMLGDWPEAAELGANVVEMEKMIQDYLTFARGEGGEKSVECDLSELVSDLASKWQAGGIAIDCHVEGKIVTWLKPNAFRRCIDNLIANASRYGTQVWVQAGRRGASIEVLVDDNGPGIPEEEREDAFRPFYRLDRSRNPMTGGTGLGLSISRDVARTHGGDIILEDSPHGGLRARVRLPS</sequence>
<keyword evidence="9" id="KW-0547">Nucleotide-binding</keyword>
<gene>
    <name evidence="18" type="ORF">HH303_13630</name>
</gene>
<keyword evidence="14 15" id="KW-0472">Membrane</keyword>
<dbReference type="PRINTS" id="PR00344">
    <property type="entry name" value="BCTRLSENSOR"/>
</dbReference>
<evidence type="ECO:0000256" key="6">
    <source>
        <dbReference type="ARBA" id="ARBA00022553"/>
    </source>
</evidence>
<dbReference type="AlphaFoldDB" id="A0A7Y0HF80"/>
<evidence type="ECO:0000256" key="15">
    <source>
        <dbReference type="SAM" id="Phobius"/>
    </source>
</evidence>
<comment type="caution">
    <text evidence="18">The sequence shown here is derived from an EMBL/GenBank/DDBJ whole genome shotgun (WGS) entry which is preliminary data.</text>
</comment>
<dbReference type="GO" id="GO:0000155">
    <property type="term" value="F:phosphorelay sensor kinase activity"/>
    <property type="evidence" value="ECO:0007669"/>
    <property type="project" value="InterPro"/>
</dbReference>
<dbReference type="PROSITE" id="PS50885">
    <property type="entry name" value="HAMP"/>
    <property type="match status" value="1"/>
</dbReference>
<dbReference type="EMBL" id="JABBNT010000004">
    <property type="protein sequence ID" value="NMM45530.1"/>
    <property type="molecule type" value="Genomic_DNA"/>
</dbReference>
<keyword evidence="6" id="KW-0597">Phosphoprotein</keyword>
<dbReference type="Pfam" id="PF00512">
    <property type="entry name" value="HisKA"/>
    <property type="match status" value="1"/>
</dbReference>
<evidence type="ECO:0000256" key="14">
    <source>
        <dbReference type="ARBA" id="ARBA00023136"/>
    </source>
</evidence>
<reference evidence="18 19" key="1">
    <citation type="submission" date="2020-04" db="EMBL/GenBank/DDBJ databases">
        <title>Rhodospirillaceae bacterium KN72 isolated from deep sea.</title>
        <authorList>
            <person name="Zhang D.-C."/>
        </authorList>
    </citation>
    <scope>NUCLEOTIDE SEQUENCE [LARGE SCALE GENOMIC DNA]</scope>
    <source>
        <strain evidence="18 19">KN72</strain>
    </source>
</reference>
<evidence type="ECO:0000313" key="18">
    <source>
        <dbReference type="EMBL" id="NMM45530.1"/>
    </source>
</evidence>
<dbReference type="CDD" id="cd00082">
    <property type="entry name" value="HisKA"/>
    <property type="match status" value="1"/>
</dbReference>
<dbReference type="SMART" id="SM00388">
    <property type="entry name" value="HisKA"/>
    <property type="match status" value="1"/>
</dbReference>
<dbReference type="SUPFAM" id="SSF47384">
    <property type="entry name" value="Homodimeric domain of signal transducing histidine kinase"/>
    <property type="match status" value="1"/>
</dbReference>
<dbReference type="Gene3D" id="6.10.340.10">
    <property type="match status" value="1"/>
</dbReference>
<dbReference type="InterPro" id="IPR003594">
    <property type="entry name" value="HATPase_dom"/>
</dbReference>
<keyword evidence="12 15" id="KW-1133">Transmembrane helix</keyword>
<proteinExistence type="predicted"/>
<dbReference type="InterPro" id="IPR004358">
    <property type="entry name" value="Sig_transdc_His_kin-like_C"/>
</dbReference>
<dbReference type="SMART" id="SM00304">
    <property type="entry name" value="HAMP"/>
    <property type="match status" value="1"/>
</dbReference>
<evidence type="ECO:0000256" key="2">
    <source>
        <dbReference type="ARBA" id="ARBA00004429"/>
    </source>
</evidence>
<keyword evidence="8 15" id="KW-0812">Transmembrane</keyword>
<dbReference type="PROSITE" id="PS50109">
    <property type="entry name" value="HIS_KIN"/>
    <property type="match status" value="1"/>
</dbReference>
<evidence type="ECO:0000313" key="19">
    <source>
        <dbReference type="Proteomes" id="UP000539372"/>
    </source>
</evidence>
<dbReference type="InterPro" id="IPR005467">
    <property type="entry name" value="His_kinase_dom"/>
</dbReference>
<evidence type="ECO:0000256" key="10">
    <source>
        <dbReference type="ARBA" id="ARBA00022777"/>
    </source>
</evidence>
<feature type="domain" description="HAMP" evidence="17">
    <location>
        <begin position="204"/>
        <end position="257"/>
    </location>
</feature>